<evidence type="ECO:0000259" key="2">
    <source>
        <dbReference type="Pfam" id="PF18885"/>
    </source>
</evidence>
<dbReference type="KEGG" id="eba:ebA4929"/>
<evidence type="ECO:0000313" key="4">
    <source>
        <dbReference type="Proteomes" id="UP000006552"/>
    </source>
</evidence>
<feature type="domain" description="DUF5648" evidence="2">
    <location>
        <begin position="111"/>
        <end position="184"/>
    </location>
</feature>
<dbReference type="HOGENOM" id="CLU_884673_0_0_4"/>
<dbReference type="RefSeq" id="WP_011238613.1">
    <property type="nucleotide sequence ID" value="NC_006513.1"/>
</dbReference>
<dbReference type="AlphaFoldDB" id="Q5P184"/>
<proteinExistence type="predicted"/>
<feature type="domain" description="DUF5648" evidence="2">
    <location>
        <begin position="27"/>
        <end position="102"/>
    </location>
</feature>
<keyword evidence="4" id="KW-1185">Reference proteome</keyword>
<dbReference type="EMBL" id="CR555306">
    <property type="protein sequence ID" value="CAI08930.1"/>
    <property type="molecule type" value="Genomic_DNA"/>
</dbReference>
<dbReference type="STRING" id="76114.ebA4929"/>
<organism evidence="3 4">
    <name type="scientific">Aromatoleum aromaticum (strain DSM 19018 / LMG 30748 / EbN1)</name>
    <name type="common">Azoarcus sp. (strain EbN1)</name>
    <dbReference type="NCBI Taxonomy" id="76114"/>
    <lineage>
        <taxon>Bacteria</taxon>
        <taxon>Pseudomonadati</taxon>
        <taxon>Pseudomonadota</taxon>
        <taxon>Betaproteobacteria</taxon>
        <taxon>Rhodocyclales</taxon>
        <taxon>Rhodocyclaceae</taxon>
        <taxon>Aromatoleum</taxon>
    </lineage>
</organism>
<dbReference type="Pfam" id="PF18885">
    <property type="entry name" value="DUF5648"/>
    <property type="match status" value="2"/>
</dbReference>
<dbReference type="Proteomes" id="UP000006552">
    <property type="component" value="Chromosome"/>
</dbReference>
<accession>Q5P184</accession>
<dbReference type="eggNOG" id="ENOG50345WT">
    <property type="taxonomic scope" value="Bacteria"/>
</dbReference>
<evidence type="ECO:0000256" key="1">
    <source>
        <dbReference type="SAM" id="SignalP"/>
    </source>
</evidence>
<gene>
    <name evidence="3" type="ORF">ebA4929</name>
</gene>
<feature type="chain" id="PRO_5004260822" description="DUF5648 domain-containing protein" evidence="1">
    <location>
        <begin position="25"/>
        <end position="314"/>
    </location>
</feature>
<sequence>MKYSSFLAAVATLALFSISSPVLAEDIDIIEFYNPDLNHYFITNPTEAAIVDGGAAGRWNRTGQTFKGSDVIVEGFKPTCRFYTTGANSHFYAAEASECEYLKALNPNDILGESYWTYEGIAFYAQTPTDGACSPGTKPVFRLYNNGAAQGDTNHRFATDASIVEAMQSQGWVLEGVAMCADDAHEIASISLYESGGFFGDRQISFPYDSSGVLNKSSTCIGSGCSTTAKIQDFRLKAEGESFTVVELSATDATGLVRPSFSGLRNGQRISAGDEVVFSLMSPYTGGRQTSLLYRFKIQETGDTFSYRVIFRTY</sequence>
<name>Q5P184_AROAE</name>
<evidence type="ECO:0000313" key="3">
    <source>
        <dbReference type="EMBL" id="CAI08930.1"/>
    </source>
</evidence>
<feature type="signal peptide" evidence="1">
    <location>
        <begin position="1"/>
        <end position="24"/>
    </location>
</feature>
<reference evidence="3 4" key="1">
    <citation type="journal article" date="2005" name="Arch. Microbiol.">
        <title>The genome sequence of an anaerobic aromatic-degrading denitrifying bacterium, strain EbN1.</title>
        <authorList>
            <person name="Rabus R."/>
            <person name="Kube M."/>
            <person name="Heider J."/>
            <person name="Beck A."/>
            <person name="Heitmann K."/>
            <person name="Widdel F."/>
            <person name="Reinhardt R."/>
        </authorList>
    </citation>
    <scope>NUCLEOTIDE SEQUENCE [LARGE SCALE GENOMIC DNA]</scope>
    <source>
        <strain evidence="3 4">EbN1</strain>
    </source>
</reference>
<protein>
    <recommendedName>
        <fullName evidence="2">DUF5648 domain-containing protein</fullName>
    </recommendedName>
</protein>
<keyword evidence="1" id="KW-0732">Signal</keyword>
<dbReference type="InterPro" id="IPR043708">
    <property type="entry name" value="DUF5648"/>
</dbReference>